<organism evidence="1 2">
    <name type="scientific">Nezara viridula</name>
    <name type="common">Southern green stink bug</name>
    <name type="synonym">Cimex viridulus</name>
    <dbReference type="NCBI Taxonomy" id="85310"/>
    <lineage>
        <taxon>Eukaryota</taxon>
        <taxon>Metazoa</taxon>
        <taxon>Ecdysozoa</taxon>
        <taxon>Arthropoda</taxon>
        <taxon>Hexapoda</taxon>
        <taxon>Insecta</taxon>
        <taxon>Pterygota</taxon>
        <taxon>Neoptera</taxon>
        <taxon>Paraneoptera</taxon>
        <taxon>Hemiptera</taxon>
        <taxon>Heteroptera</taxon>
        <taxon>Panheteroptera</taxon>
        <taxon>Pentatomomorpha</taxon>
        <taxon>Pentatomoidea</taxon>
        <taxon>Pentatomidae</taxon>
        <taxon>Pentatominae</taxon>
        <taxon>Nezara</taxon>
    </lineage>
</organism>
<gene>
    <name evidence="1" type="ORF">NEZAVI_LOCUS8245</name>
</gene>
<dbReference type="AlphaFoldDB" id="A0A9P0HAV4"/>
<evidence type="ECO:0000313" key="2">
    <source>
        <dbReference type="Proteomes" id="UP001152798"/>
    </source>
</evidence>
<name>A0A9P0HAV4_NEZVI</name>
<evidence type="ECO:0000313" key="1">
    <source>
        <dbReference type="EMBL" id="CAH1398639.1"/>
    </source>
</evidence>
<dbReference type="EMBL" id="OV725080">
    <property type="protein sequence ID" value="CAH1398639.1"/>
    <property type="molecule type" value="Genomic_DNA"/>
</dbReference>
<protein>
    <submittedName>
        <fullName evidence="1">Uncharacterized protein</fullName>
    </submittedName>
</protein>
<dbReference type="Proteomes" id="UP001152798">
    <property type="component" value="Chromosome 4"/>
</dbReference>
<keyword evidence="2" id="KW-1185">Reference proteome</keyword>
<accession>A0A9P0HAV4</accession>
<reference evidence="1" key="1">
    <citation type="submission" date="2022-01" db="EMBL/GenBank/DDBJ databases">
        <authorList>
            <person name="King R."/>
        </authorList>
    </citation>
    <scope>NUCLEOTIDE SEQUENCE</scope>
</reference>
<sequence>MSEPNAKCVSFCPQDQADRWARLSIAGGSDNGGGPIRFLKNQARITHLALERMLIHWRLPHSNYSQKDGTLAQTAQIIAALLRSGVTYCPDGQELVLNERGLLSSFDLRSDSEVVVGRWLGADSCWPGVTHLGLGAPVLRLHLGGASPIAGYRRWVPRYAGLSGLFTVGEIPQLIGYAAGNWVIALHNAMSRPTLEEISSLDHELLKFSQGIFEV</sequence>
<proteinExistence type="predicted"/>